<protein>
    <submittedName>
        <fullName evidence="1">Uncharacterized protein</fullName>
    </submittedName>
</protein>
<proteinExistence type="predicted"/>
<dbReference type="Proteomes" id="UP000641954">
    <property type="component" value="Unassembled WGS sequence"/>
</dbReference>
<dbReference type="RefSeq" id="WP_190877696.1">
    <property type="nucleotide sequence ID" value="NZ_JACJSK010000007.1"/>
</dbReference>
<comment type="caution">
    <text evidence="1">The sequence shown here is derived from an EMBL/GenBank/DDBJ whole genome shotgun (WGS) entry which is preliminary data.</text>
</comment>
<name>A0ABR8ECZ4_9CYAN</name>
<sequence>MKNFSAITGVKSSKCGAIAEQLRNGLLLPTGVLSRRSAISASLENLSKTSGRSSSTYDNFVGKI</sequence>
<gene>
    <name evidence="1" type="ORF">H6G72_06905</name>
</gene>
<keyword evidence="2" id="KW-1185">Reference proteome</keyword>
<accession>A0ABR8ECZ4</accession>
<organism evidence="1 2">
    <name type="scientific">Planktothricoides raciborskii FACHB-1370</name>
    <dbReference type="NCBI Taxonomy" id="2949576"/>
    <lineage>
        <taxon>Bacteria</taxon>
        <taxon>Bacillati</taxon>
        <taxon>Cyanobacteriota</taxon>
        <taxon>Cyanophyceae</taxon>
        <taxon>Oscillatoriophycideae</taxon>
        <taxon>Oscillatoriales</taxon>
        <taxon>Oscillatoriaceae</taxon>
        <taxon>Planktothricoides</taxon>
    </lineage>
</organism>
<reference evidence="1 2" key="1">
    <citation type="journal article" date="2020" name="ISME J.">
        <title>Comparative genomics reveals insights into cyanobacterial evolution and habitat adaptation.</title>
        <authorList>
            <person name="Chen M.Y."/>
            <person name="Teng W.K."/>
            <person name="Zhao L."/>
            <person name="Hu C.X."/>
            <person name="Zhou Y.K."/>
            <person name="Han B.P."/>
            <person name="Song L.R."/>
            <person name="Shu W.S."/>
        </authorList>
    </citation>
    <scope>NUCLEOTIDE SEQUENCE [LARGE SCALE GENOMIC DNA]</scope>
    <source>
        <strain evidence="1 2">FACHB-1370</strain>
    </source>
</reference>
<evidence type="ECO:0000313" key="1">
    <source>
        <dbReference type="EMBL" id="MBD2543585.1"/>
    </source>
</evidence>
<evidence type="ECO:0000313" key="2">
    <source>
        <dbReference type="Proteomes" id="UP000641954"/>
    </source>
</evidence>
<dbReference type="EMBL" id="JACJSK010000007">
    <property type="protein sequence ID" value="MBD2543585.1"/>
    <property type="molecule type" value="Genomic_DNA"/>
</dbReference>